<organism evidence="2 3">
    <name type="scientific">Populus deltoides</name>
    <name type="common">Eastern poplar</name>
    <name type="synonym">Eastern cottonwood</name>
    <dbReference type="NCBI Taxonomy" id="3696"/>
    <lineage>
        <taxon>Eukaryota</taxon>
        <taxon>Viridiplantae</taxon>
        <taxon>Streptophyta</taxon>
        <taxon>Embryophyta</taxon>
        <taxon>Tracheophyta</taxon>
        <taxon>Spermatophyta</taxon>
        <taxon>Magnoliopsida</taxon>
        <taxon>eudicotyledons</taxon>
        <taxon>Gunneridae</taxon>
        <taxon>Pentapetalae</taxon>
        <taxon>rosids</taxon>
        <taxon>fabids</taxon>
        <taxon>Malpighiales</taxon>
        <taxon>Salicaceae</taxon>
        <taxon>Saliceae</taxon>
        <taxon>Populus</taxon>
    </lineage>
</organism>
<keyword evidence="1" id="KW-0472">Membrane</keyword>
<accession>A0A8T2X8L6</accession>
<gene>
    <name evidence="2" type="ORF">H0E87_025237</name>
</gene>
<comment type="caution">
    <text evidence="2">The sequence shown here is derived from an EMBL/GenBank/DDBJ whole genome shotgun (WGS) entry which is preliminary data.</text>
</comment>
<evidence type="ECO:0000256" key="1">
    <source>
        <dbReference type="SAM" id="Phobius"/>
    </source>
</evidence>
<reference evidence="2" key="1">
    <citation type="journal article" date="2021" name="J. Hered.">
        <title>Genome Assembly of Salicaceae Populus deltoides (Eastern Cottonwood) I-69 Based on Nanopore Sequencing and Hi-C Technologies.</title>
        <authorList>
            <person name="Bai S."/>
            <person name="Wu H."/>
            <person name="Zhang J."/>
            <person name="Pan Z."/>
            <person name="Zhao W."/>
            <person name="Li Z."/>
            <person name="Tong C."/>
        </authorList>
    </citation>
    <scope>NUCLEOTIDE SEQUENCE</scope>
    <source>
        <tissue evidence="2">Leaf</tissue>
    </source>
</reference>
<evidence type="ECO:0000313" key="3">
    <source>
        <dbReference type="Proteomes" id="UP000807159"/>
    </source>
</evidence>
<dbReference type="Proteomes" id="UP000807159">
    <property type="component" value="Chromosome 14"/>
</dbReference>
<feature type="transmembrane region" description="Helical" evidence="1">
    <location>
        <begin position="12"/>
        <end position="32"/>
    </location>
</feature>
<evidence type="ECO:0000313" key="2">
    <source>
        <dbReference type="EMBL" id="KAH8489945.1"/>
    </source>
</evidence>
<dbReference type="EMBL" id="JACEGQ020000014">
    <property type="protein sequence ID" value="KAH8489945.1"/>
    <property type="molecule type" value="Genomic_DNA"/>
</dbReference>
<keyword evidence="3" id="KW-1185">Reference proteome</keyword>
<sequence>GRRLLGELSVVVAALTVFTHVGGSGGRLVLGWKWRWICGRRRVGAAARGQICRRCWREKADHPASVGDLCLAAKRSVHVGAASPLLLVVGQGRRRRC</sequence>
<keyword evidence="1" id="KW-0812">Transmembrane</keyword>
<feature type="non-terminal residue" evidence="2">
    <location>
        <position position="1"/>
    </location>
</feature>
<protein>
    <submittedName>
        <fullName evidence="2">Uncharacterized protein</fullName>
    </submittedName>
</protein>
<proteinExistence type="predicted"/>
<keyword evidence="1" id="KW-1133">Transmembrane helix</keyword>
<name>A0A8T2X8L6_POPDE</name>
<dbReference type="AlphaFoldDB" id="A0A8T2X8L6"/>